<sequence length="139" mass="15950">MQFLNVFSICLLLLVFSDATHSKFLCDDKSRPTAKLGVCLREIRNKDHYDVVLRRKLTGKKFLLTDAEPEGKGFTCAFRTIRRDRIPLRGYCCNLPHDVLIRTMTAQSVKKLCYPHDRKHEKSKGSGGYSSMFHKAPKS</sequence>
<evidence type="ECO:0000313" key="6">
    <source>
        <dbReference type="Proteomes" id="UP000325313"/>
    </source>
</evidence>
<dbReference type="EMBL" id="VSWC01000197">
    <property type="protein sequence ID" value="KAA1064744.1"/>
    <property type="molecule type" value="Genomic_DNA"/>
</dbReference>
<dbReference type="AlphaFoldDB" id="A0A5B0LUU4"/>
<feature type="chain" id="PRO_5036137091" evidence="2">
    <location>
        <begin position="23"/>
        <end position="139"/>
    </location>
</feature>
<organism evidence="4 6">
    <name type="scientific">Puccinia graminis f. sp. tritici</name>
    <dbReference type="NCBI Taxonomy" id="56615"/>
    <lineage>
        <taxon>Eukaryota</taxon>
        <taxon>Fungi</taxon>
        <taxon>Dikarya</taxon>
        <taxon>Basidiomycota</taxon>
        <taxon>Pucciniomycotina</taxon>
        <taxon>Pucciniomycetes</taxon>
        <taxon>Pucciniales</taxon>
        <taxon>Pucciniaceae</taxon>
        <taxon>Puccinia</taxon>
    </lineage>
</organism>
<reference evidence="5 6" key="1">
    <citation type="submission" date="2019-05" db="EMBL/GenBank/DDBJ databases">
        <title>Emergence of the Ug99 lineage of the wheat stem rust pathogen through somatic hybridization.</title>
        <authorList>
            <person name="Li F."/>
            <person name="Upadhyaya N.M."/>
            <person name="Sperschneider J."/>
            <person name="Matny O."/>
            <person name="Nguyen-Phuc H."/>
            <person name="Mago R."/>
            <person name="Raley C."/>
            <person name="Miller M.E."/>
            <person name="Silverstein K.A.T."/>
            <person name="Henningsen E."/>
            <person name="Hirsch C.D."/>
            <person name="Visser B."/>
            <person name="Pretorius Z.A."/>
            <person name="Steffenson B.J."/>
            <person name="Schwessinger B."/>
            <person name="Dodds P.N."/>
            <person name="Figueroa M."/>
        </authorList>
    </citation>
    <scope>NUCLEOTIDE SEQUENCE [LARGE SCALE GENOMIC DNA]</scope>
    <source>
        <strain evidence="3">21-0</strain>
        <strain evidence="4 6">Ug99</strain>
    </source>
</reference>
<comment type="caution">
    <text evidence="4">The sequence shown here is derived from an EMBL/GenBank/DDBJ whole genome shotgun (WGS) entry which is preliminary data.</text>
</comment>
<evidence type="ECO:0000256" key="2">
    <source>
        <dbReference type="SAM" id="SignalP"/>
    </source>
</evidence>
<evidence type="ECO:0000256" key="1">
    <source>
        <dbReference type="SAM" id="MobiDB-lite"/>
    </source>
</evidence>
<accession>A0A5B0LUU4</accession>
<dbReference type="Proteomes" id="UP000325313">
    <property type="component" value="Unassembled WGS sequence"/>
</dbReference>
<feature type="signal peptide" evidence="2">
    <location>
        <begin position="1"/>
        <end position="22"/>
    </location>
</feature>
<keyword evidence="2" id="KW-0732">Signal</keyword>
<evidence type="ECO:0000313" key="4">
    <source>
        <dbReference type="EMBL" id="KAA1068202.1"/>
    </source>
</evidence>
<dbReference type="Proteomes" id="UP000324748">
    <property type="component" value="Unassembled WGS sequence"/>
</dbReference>
<evidence type="ECO:0000313" key="5">
    <source>
        <dbReference type="Proteomes" id="UP000324748"/>
    </source>
</evidence>
<protein>
    <submittedName>
        <fullName evidence="4">Uncharacterized protein</fullName>
    </submittedName>
</protein>
<evidence type="ECO:0000313" key="3">
    <source>
        <dbReference type="EMBL" id="KAA1064744.1"/>
    </source>
</evidence>
<dbReference type="EMBL" id="VDEP01000506">
    <property type="protein sequence ID" value="KAA1068202.1"/>
    <property type="molecule type" value="Genomic_DNA"/>
</dbReference>
<proteinExistence type="predicted"/>
<feature type="region of interest" description="Disordered" evidence="1">
    <location>
        <begin position="118"/>
        <end position="139"/>
    </location>
</feature>
<name>A0A5B0LUU4_PUCGR</name>
<gene>
    <name evidence="3" type="ORF">PGT21_013240</name>
    <name evidence="4" type="ORF">PGTUg99_026515</name>
</gene>
<keyword evidence="5" id="KW-1185">Reference proteome</keyword>